<protein>
    <submittedName>
        <fullName evidence="1">Uncharacterized protein</fullName>
    </submittedName>
</protein>
<dbReference type="Proteomes" id="UP000284824">
    <property type="component" value="Unassembled WGS sequence"/>
</dbReference>
<sequence length="80" mass="9265">MSAETEKKHDLWEAGRHIAALVNHHREAAVLAQRYREEGREDWTEEECLLLALGALALRQVLKRDPGYGYTEFAYDPGRR</sequence>
<dbReference type="RefSeq" id="WP_127933414.1">
    <property type="nucleotide sequence ID" value="NZ_SAUN01000001.1"/>
</dbReference>
<name>A0A438M649_9ACTN</name>
<gene>
    <name evidence="1" type="ORF">EDD27_3596</name>
</gene>
<dbReference type="EMBL" id="SAUN01000001">
    <property type="protein sequence ID" value="RVX41127.1"/>
    <property type="molecule type" value="Genomic_DNA"/>
</dbReference>
<dbReference type="AlphaFoldDB" id="A0A438M649"/>
<organism evidence="1 2">
    <name type="scientific">Nonomuraea polychroma</name>
    <dbReference type="NCBI Taxonomy" id="46176"/>
    <lineage>
        <taxon>Bacteria</taxon>
        <taxon>Bacillati</taxon>
        <taxon>Actinomycetota</taxon>
        <taxon>Actinomycetes</taxon>
        <taxon>Streptosporangiales</taxon>
        <taxon>Streptosporangiaceae</taxon>
        <taxon>Nonomuraea</taxon>
    </lineage>
</organism>
<reference evidence="1 2" key="1">
    <citation type="submission" date="2019-01" db="EMBL/GenBank/DDBJ databases">
        <title>Sequencing the genomes of 1000 actinobacteria strains.</title>
        <authorList>
            <person name="Klenk H.-P."/>
        </authorList>
    </citation>
    <scope>NUCLEOTIDE SEQUENCE [LARGE SCALE GENOMIC DNA]</scope>
    <source>
        <strain evidence="1 2">DSM 43925</strain>
    </source>
</reference>
<proteinExistence type="predicted"/>
<keyword evidence="2" id="KW-1185">Reference proteome</keyword>
<accession>A0A438M649</accession>
<evidence type="ECO:0000313" key="2">
    <source>
        <dbReference type="Proteomes" id="UP000284824"/>
    </source>
</evidence>
<comment type="caution">
    <text evidence="1">The sequence shown here is derived from an EMBL/GenBank/DDBJ whole genome shotgun (WGS) entry which is preliminary data.</text>
</comment>
<evidence type="ECO:0000313" key="1">
    <source>
        <dbReference type="EMBL" id="RVX41127.1"/>
    </source>
</evidence>